<proteinExistence type="predicted"/>
<protein>
    <submittedName>
        <fullName evidence="2">Uncharacterized protein</fullName>
    </submittedName>
</protein>
<dbReference type="Proteomes" id="UP001174694">
    <property type="component" value="Unassembled WGS sequence"/>
</dbReference>
<feature type="compositionally biased region" description="Low complexity" evidence="1">
    <location>
        <begin position="14"/>
        <end position="33"/>
    </location>
</feature>
<feature type="compositionally biased region" description="Acidic residues" evidence="1">
    <location>
        <begin position="79"/>
        <end position="89"/>
    </location>
</feature>
<dbReference type="EMBL" id="JANBVO010000003">
    <property type="protein sequence ID" value="KAJ9155287.1"/>
    <property type="molecule type" value="Genomic_DNA"/>
</dbReference>
<reference evidence="2" key="1">
    <citation type="submission" date="2022-07" db="EMBL/GenBank/DDBJ databases">
        <title>Fungi with potential for degradation of polypropylene.</title>
        <authorList>
            <person name="Gostincar C."/>
        </authorList>
    </citation>
    <scope>NUCLEOTIDE SEQUENCE</scope>
    <source>
        <strain evidence="2">EXF-13308</strain>
    </source>
</reference>
<dbReference type="AlphaFoldDB" id="A0AA38RY93"/>
<name>A0AA38RY93_9PEZI</name>
<feature type="region of interest" description="Disordered" evidence="1">
    <location>
        <begin position="97"/>
        <end position="116"/>
    </location>
</feature>
<feature type="region of interest" description="Disordered" evidence="1">
    <location>
        <begin position="1"/>
        <end position="89"/>
    </location>
</feature>
<evidence type="ECO:0000313" key="2">
    <source>
        <dbReference type="EMBL" id="KAJ9155287.1"/>
    </source>
</evidence>
<feature type="compositionally biased region" description="Basic and acidic residues" evidence="1">
    <location>
        <begin position="68"/>
        <end position="78"/>
    </location>
</feature>
<accession>A0AA38RY93</accession>
<comment type="caution">
    <text evidence="2">The sequence shown here is derived from an EMBL/GenBank/DDBJ whole genome shotgun (WGS) entry which is preliminary data.</text>
</comment>
<keyword evidence="3" id="KW-1185">Reference proteome</keyword>
<gene>
    <name evidence="2" type="ORF">NKR23_g1707</name>
</gene>
<evidence type="ECO:0000256" key="1">
    <source>
        <dbReference type="SAM" id="MobiDB-lite"/>
    </source>
</evidence>
<sequence length="624" mass="69283">MSRKNGNILSFFKPVSSQPASQASQASNSQRSAPPAPSSPAVPPLPSSPYLPSSPVPEPVTRPRPLHISRDAVIKGSDDEGDDDSDDSLPDLFAVARKVSPAPPARKDGGNPCVTPRAKRTALEFHSSPLAIMPKHKFDMQSLLSHAKRDNATEASAQRLTDLANGDAANADGEVDNEDVAAAALREHVTDDDDSGGDDVAHYKFKLARALERSETGRARKRWHFFQQGVVEESVLARTPHPFPKEAAKGTWSFLRDARERQANFLSRLPYTVQYRKGDLPDEIYTWILDEICFEKSDMLRREYVDLLSVCPDQTQRLLSPHEVVKLFSNLGPSKEFGDFSTPLTCTTEPSSSRPTHLLPNLKAVLTLLAKISSGLEVESMTTAVKALLRLGIDQVVIENIELLSEYQAALRALADAVPPGAWDNFCEEVTICLYHSVWEASLRWQPLSCMGVSTPRSHELRRRMAAAFFFDEPPRASEPPQDSVSVRAVADRLEAGDFTIGVDTEYLELNALMRLLDVAVDDGSRGSFNSPHARIQFDADIDKLRQKLKVLLSKIDANRGMHVSRIDAKTTIEWVLDRLTHAVRSKPPPKVSILDIPQEKEDPFLPKQQAYMKKFFLPKKEES</sequence>
<feature type="compositionally biased region" description="Pro residues" evidence="1">
    <location>
        <begin position="34"/>
        <end position="62"/>
    </location>
</feature>
<organism evidence="2 3">
    <name type="scientific">Pleurostoma richardsiae</name>
    <dbReference type="NCBI Taxonomy" id="41990"/>
    <lineage>
        <taxon>Eukaryota</taxon>
        <taxon>Fungi</taxon>
        <taxon>Dikarya</taxon>
        <taxon>Ascomycota</taxon>
        <taxon>Pezizomycotina</taxon>
        <taxon>Sordariomycetes</taxon>
        <taxon>Sordariomycetidae</taxon>
        <taxon>Calosphaeriales</taxon>
        <taxon>Pleurostomataceae</taxon>
        <taxon>Pleurostoma</taxon>
    </lineage>
</organism>
<evidence type="ECO:0000313" key="3">
    <source>
        <dbReference type="Proteomes" id="UP001174694"/>
    </source>
</evidence>